<proteinExistence type="predicted"/>
<name>A0A6G6WE66_9ACTN</name>
<feature type="chain" id="PRO_5026345168" description="Laminin G domain-containing protein" evidence="1">
    <location>
        <begin position="22"/>
        <end position="447"/>
    </location>
</feature>
<evidence type="ECO:0000256" key="1">
    <source>
        <dbReference type="SAM" id="SignalP"/>
    </source>
</evidence>
<dbReference type="Proteomes" id="UP000502996">
    <property type="component" value="Chromosome"/>
</dbReference>
<keyword evidence="4" id="KW-1185">Reference proteome</keyword>
<dbReference type="PROSITE" id="PS50025">
    <property type="entry name" value="LAM_G_DOMAIN"/>
    <property type="match status" value="1"/>
</dbReference>
<organism evidence="3 4">
    <name type="scientific">Nocardioides anomalus</name>
    <dbReference type="NCBI Taxonomy" id="2712223"/>
    <lineage>
        <taxon>Bacteria</taxon>
        <taxon>Bacillati</taxon>
        <taxon>Actinomycetota</taxon>
        <taxon>Actinomycetes</taxon>
        <taxon>Propionibacteriales</taxon>
        <taxon>Nocardioidaceae</taxon>
        <taxon>Nocardioides</taxon>
    </lineage>
</organism>
<dbReference type="KEGG" id="nano:G5V58_12855"/>
<evidence type="ECO:0000313" key="4">
    <source>
        <dbReference type="Proteomes" id="UP000502996"/>
    </source>
</evidence>
<evidence type="ECO:0000313" key="3">
    <source>
        <dbReference type="EMBL" id="QIG43532.1"/>
    </source>
</evidence>
<sequence length="447" mass="44840">MKRLVGVAVASLLLVVWGATAPTQGAWSTARVANQPNSSATAALAATHSAGTCSASLTTTSTVACSGTPAPAGAATAGGVTGTDALTNTGTVPASQLTRSVSAASCATVRMDNRASAGNVMLPRYGTSFRQADPFGTTNAVGLDGTGYAAAVSQQSRAVTIGVRYGLGVWFRASAGQSGPLLSQSANPAGATGTADRTLYLNANGTVGFAFNSLGTGRVTSAASYANGSWHFAYATMTGTLLGLLGNTTLYVDGAAVDQSLGLIPYTTTTGYWRLGSGSTALTGGSNATFTGSLSNAVVFNDNAPQSQTGADRLSQAAFTTWAGTATDHWLLGDTGTTTFTGAQPVIGTTSPCTMLNVAWTFTSPTATVTGPAALSAFADGTARTVSAAPGPGVTQVGSLTITRGSSYNAYVSGLRLHVPLTDTLRVGTTSWVLTFQWQSSDAVVLA</sequence>
<dbReference type="RefSeq" id="WP_165233220.1">
    <property type="nucleotide sequence ID" value="NZ_CP049257.1"/>
</dbReference>
<dbReference type="InterPro" id="IPR001791">
    <property type="entry name" value="Laminin_G"/>
</dbReference>
<evidence type="ECO:0000259" key="2">
    <source>
        <dbReference type="PROSITE" id="PS50025"/>
    </source>
</evidence>
<dbReference type="InterPro" id="IPR013320">
    <property type="entry name" value="ConA-like_dom_sf"/>
</dbReference>
<feature type="domain" description="Laminin G" evidence="2">
    <location>
        <begin position="140"/>
        <end position="353"/>
    </location>
</feature>
<dbReference type="AlphaFoldDB" id="A0A6G6WE66"/>
<dbReference type="Gene3D" id="2.60.120.200">
    <property type="match status" value="1"/>
</dbReference>
<dbReference type="EMBL" id="CP049257">
    <property type="protein sequence ID" value="QIG43532.1"/>
    <property type="molecule type" value="Genomic_DNA"/>
</dbReference>
<protein>
    <recommendedName>
        <fullName evidence="2">Laminin G domain-containing protein</fullName>
    </recommendedName>
</protein>
<dbReference type="SUPFAM" id="SSF49899">
    <property type="entry name" value="Concanavalin A-like lectins/glucanases"/>
    <property type="match status" value="1"/>
</dbReference>
<reference evidence="3 4" key="1">
    <citation type="submission" date="2020-02" db="EMBL/GenBank/DDBJ databases">
        <title>Full genome sequence of Nocardioides sp. R-3366.</title>
        <authorList>
            <person name="Im W.-T."/>
        </authorList>
    </citation>
    <scope>NUCLEOTIDE SEQUENCE [LARGE SCALE GENOMIC DNA]</scope>
    <source>
        <strain evidence="3 4">R-3366</strain>
    </source>
</reference>
<gene>
    <name evidence="3" type="ORF">G5V58_12855</name>
</gene>
<keyword evidence="1" id="KW-0732">Signal</keyword>
<accession>A0A6G6WE66</accession>
<feature type="signal peptide" evidence="1">
    <location>
        <begin position="1"/>
        <end position="21"/>
    </location>
</feature>